<keyword evidence="3" id="KW-0539">Nucleus</keyword>
<accession>A0A0G4FHT1</accession>
<keyword evidence="6" id="KW-1185">Reference proteome</keyword>
<feature type="region of interest" description="Disordered" evidence="4">
    <location>
        <begin position="291"/>
        <end position="353"/>
    </location>
</feature>
<sequence length="597" mass="66441">MTTLQDGQESAAPPALAEEQRPRLILHIDLDRVLYFRPLCGERGVEGWINRCLSETVWGTLDPQTGDWVLASPVPSLSPPKDDDRLITYSTFLQLHRFPGIAEAAEEAPERQEMASMLETITQKKQPGEKAKAAGDAFLKGLMVPLNLRKAMDIEKVDFTSYPLAEREGEEEGREAEPIRDYVSRIKTGVWSLLPGFWTLLVQLVKDKRDFAIVLHSSEEAHREPDEQETTGDSTKTPEAVALYWLEAAANELQAFCEGRHPCFDGNNRTKLVKFNGEKGARDLQLPSHRLGYMDTSHRPPSPLEDQPAGDADQDVAEEEEAEEEEDGNGDEGEKTAGEAQEAAEATEEKGATEETIPLKISFKNANVTFRGLHEGYVGLVHQLLGRPPSGAVMKEEEQSQYLYSGNAVGLVDKGPVRLMLVDRGDPTSHHIFVLADDPVGGSLSRPFIPLKIRDVVKGELLSNEDEFGHRIIVLDPVQMISEPDTLYKAIRAADAERMRRINAAREATAKPVEDTTAPSTEATAEELRPRRLTHEELRALPAREYLHATVLPVLTPALEVVQRDRPPNPVHAVAMYLLQHKDGYNVMHSLHARQQN</sequence>
<dbReference type="VEuPathDB" id="CryptoDB:Vbra_15372"/>
<dbReference type="InParanoid" id="A0A0G4FHT1"/>
<organism evidence="5 6">
    <name type="scientific">Vitrella brassicaformis (strain CCMP3155)</name>
    <dbReference type="NCBI Taxonomy" id="1169540"/>
    <lineage>
        <taxon>Eukaryota</taxon>
        <taxon>Sar</taxon>
        <taxon>Alveolata</taxon>
        <taxon>Colpodellida</taxon>
        <taxon>Vitrellaceae</taxon>
        <taxon>Vitrella</taxon>
    </lineage>
</organism>
<evidence type="ECO:0000313" key="5">
    <source>
        <dbReference type="EMBL" id="CEM12632.1"/>
    </source>
</evidence>
<dbReference type="STRING" id="1169540.A0A0G4FHT1"/>
<dbReference type="Gene3D" id="1.20.890.10">
    <property type="entry name" value="cAMP-dependent protein kinase regulatory subunit, dimerization-anchoring domain"/>
    <property type="match status" value="1"/>
</dbReference>
<feature type="region of interest" description="Disordered" evidence="4">
    <location>
        <begin position="508"/>
        <end position="528"/>
    </location>
</feature>
<dbReference type="PANTHER" id="PTHR36960">
    <property type="entry name" value="SI:DKEY-32E6.3"/>
    <property type="match status" value="1"/>
</dbReference>
<name>A0A0G4FHT1_VITBC</name>
<dbReference type="CDD" id="cd22965">
    <property type="entry name" value="DD_DPY30_SDC1"/>
    <property type="match status" value="1"/>
</dbReference>
<proteinExistence type="inferred from homology"/>
<evidence type="ECO:0000256" key="3">
    <source>
        <dbReference type="ARBA" id="ARBA00023242"/>
    </source>
</evidence>
<gene>
    <name evidence="5" type="ORF">Vbra_15372</name>
</gene>
<dbReference type="PANTHER" id="PTHR36960:SF1">
    <property type="entry name" value="SI:DKEY-32E6.3"/>
    <property type="match status" value="1"/>
</dbReference>
<evidence type="ECO:0000256" key="1">
    <source>
        <dbReference type="ARBA" id="ARBA00004123"/>
    </source>
</evidence>
<dbReference type="Pfam" id="PF05186">
    <property type="entry name" value="Dpy-30"/>
    <property type="match status" value="1"/>
</dbReference>
<reference evidence="5 6" key="1">
    <citation type="submission" date="2014-11" db="EMBL/GenBank/DDBJ databases">
        <authorList>
            <person name="Zhu J."/>
            <person name="Qi W."/>
            <person name="Song R."/>
        </authorList>
    </citation>
    <scope>NUCLEOTIDE SEQUENCE [LARGE SCALE GENOMIC DNA]</scope>
</reference>
<protein>
    <submittedName>
        <fullName evidence="5">Uncharacterized protein</fullName>
    </submittedName>
</protein>
<evidence type="ECO:0000256" key="2">
    <source>
        <dbReference type="ARBA" id="ARBA00010849"/>
    </source>
</evidence>
<dbReference type="EMBL" id="CDMY01000436">
    <property type="protein sequence ID" value="CEM12632.1"/>
    <property type="molecule type" value="Genomic_DNA"/>
</dbReference>
<feature type="compositionally biased region" description="Acidic residues" evidence="4">
    <location>
        <begin position="312"/>
        <end position="331"/>
    </location>
</feature>
<dbReference type="AlphaFoldDB" id="A0A0G4FHT1"/>
<dbReference type="Proteomes" id="UP000041254">
    <property type="component" value="Unassembled WGS sequence"/>
</dbReference>
<evidence type="ECO:0000256" key="4">
    <source>
        <dbReference type="SAM" id="MobiDB-lite"/>
    </source>
</evidence>
<dbReference type="OrthoDB" id="417678at2759"/>
<comment type="subcellular location">
    <subcellularLocation>
        <location evidence="1">Nucleus</location>
    </subcellularLocation>
</comment>
<dbReference type="InterPro" id="IPR049629">
    <property type="entry name" value="DPY30_SDC1_DD"/>
</dbReference>
<evidence type="ECO:0000313" key="6">
    <source>
        <dbReference type="Proteomes" id="UP000041254"/>
    </source>
</evidence>
<dbReference type="GO" id="GO:0005634">
    <property type="term" value="C:nucleus"/>
    <property type="evidence" value="ECO:0007669"/>
    <property type="project" value="UniProtKB-SubCell"/>
</dbReference>
<dbReference type="InterPro" id="IPR007858">
    <property type="entry name" value="Dpy-30_motif"/>
</dbReference>
<comment type="similarity">
    <text evidence="2">Belongs to the dpy-30 family.</text>
</comment>